<dbReference type="AlphaFoldDB" id="A0A5K1JAA4"/>
<name>A0A5K1JAA4_9ACTN</name>
<dbReference type="Proteomes" id="UP000330807">
    <property type="component" value="Unassembled WGS sequence"/>
</dbReference>
<dbReference type="EMBL" id="CABWIH010000047">
    <property type="protein sequence ID" value="VWM00892.1"/>
    <property type="molecule type" value="Genomic_DNA"/>
</dbReference>
<evidence type="ECO:0000313" key="1">
    <source>
        <dbReference type="EMBL" id="VWM00892.1"/>
    </source>
</evidence>
<reference evidence="1 2" key="1">
    <citation type="submission" date="2019-10" db="EMBL/GenBank/DDBJ databases">
        <authorList>
            <person name="Wolf R A."/>
        </authorList>
    </citation>
    <scope>NUCLEOTIDE SEQUENCE [LARGE SCALE GENOMIC DNA]</scope>
    <source>
        <strain evidence="1">Collinsella_aerofaciens_AK_138A</strain>
    </source>
</reference>
<organism evidence="1 2">
    <name type="scientific">Collinsella aerofaciens</name>
    <dbReference type="NCBI Taxonomy" id="74426"/>
    <lineage>
        <taxon>Bacteria</taxon>
        <taxon>Bacillati</taxon>
        <taxon>Actinomycetota</taxon>
        <taxon>Coriobacteriia</taxon>
        <taxon>Coriobacteriales</taxon>
        <taxon>Coriobacteriaceae</taxon>
        <taxon>Collinsella</taxon>
    </lineage>
</organism>
<proteinExistence type="predicted"/>
<sequence length="69" mass="7707">MLVNKTADESAKFMNYTVVHFSDHPLTVNIRPFTEKNNTSEKHGSVLAHLCSSQHSPCQPTDINTVLSH</sequence>
<gene>
    <name evidence="1" type="ORF">LMKDKBCB_00390</name>
</gene>
<protein>
    <submittedName>
        <fullName evidence="1">Uncharacterized protein</fullName>
    </submittedName>
</protein>
<accession>A0A5K1JAA4</accession>
<evidence type="ECO:0000313" key="2">
    <source>
        <dbReference type="Proteomes" id="UP000330807"/>
    </source>
</evidence>